<gene>
    <name evidence="1" type="ORF">PYW08_013685</name>
</gene>
<dbReference type="EMBL" id="CM056781">
    <property type="protein sequence ID" value="KAJ8734435.1"/>
    <property type="molecule type" value="Genomic_DNA"/>
</dbReference>
<accession>A0ACC2RAL9</accession>
<name>A0ACC2RAL9_9NEOP</name>
<keyword evidence="2" id="KW-1185">Reference proteome</keyword>
<dbReference type="Proteomes" id="UP001231649">
    <property type="component" value="Chromosome 5"/>
</dbReference>
<protein>
    <submittedName>
        <fullName evidence="1">Uncharacterized protein</fullName>
    </submittedName>
</protein>
<organism evidence="1 2">
    <name type="scientific">Mythimna loreyi</name>
    <dbReference type="NCBI Taxonomy" id="667449"/>
    <lineage>
        <taxon>Eukaryota</taxon>
        <taxon>Metazoa</taxon>
        <taxon>Ecdysozoa</taxon>
        <taxon>Arthropoda</taxon>
        <taxon>Hexapoda</taxon>
        <taxon>Insecta</taxon>
        <taxon>Pterygota</taxon>
        <taxon>Neoptera</taxon>
        <taxon>Endopterygota</taxon>
        <taxon>Lepidoptera</taxon>
        <taxon>Glossata</taxon>
        <taxon>Ditrysia</taxon>
        <taxon>Noctuoidea</taxon>
        <taxon>Noctuidae</taxon>
        <taxon>Noctuinae</taxon>
        <taxon>Hadenini</taxon>
        <taxon>Mythimna</taxon>
    </lineage>
</organism>
<sequence length="409" mass="44187">MCHVCCRELKGWCKSFTRTEGLLSVLVAILLVVLISFLVFLILHFVACRTDQKADEVPNTAKPPLVEENCSTTQHSVVAPDVECTWQSSQTTCAGTRYYMSDSRYKTDPSTPPTTSTLKIFGETLQPSHEYDDVDSLERSDGELAEERYKGQVVALVMLKPPGDVTFGCILTKITKFWTLTAASCIESIEEVDSLDSFVIVERFGEAGASRPRTVVDVRLHERAPVSAGEAGAPRSAGAPGESGASSARAHDLAALRTDRALHGTPVLRLPRLLDFFLVALGERFHILGYGGYRTVEGRGGARRLRQVSVFVVEQAACAAGAPPYLWAPRHLERGAAARHGGACGAAPLCAGSRYSRGTPCNYCAGAPLLRGDTLYGIMSDNSACGVACEPQLYVNIASLRDWIDSVIE</sequence>
<proteinExistence type="predicted"/>
<reference evidence="1" key="1">
    <citation type="submission" date="2023-03" db="EMBL/GenBank/DDBJ databases">
        <title>Chromosome-level genomes of two armyworms, Mythimna separata and Mythimna loreyi, provide insights into the biosynthesis and reception of sex pheromones.</title>
        <authorList>
            <person name="Zhao H."/>
        </authorList>
    </citation>
    <scope>NUCLEOTIDE SEQUENCE</scope>
    <source>
        <strain evidence="1">BeijingLab</strain>
    </source>
</reference>
<comment type="caution">
    <text evidence="1">The sequence shown here is derived from an EMBL/GenBank/DDBJ whole genome shotgun (WGS) entry which is preliminary data.</text>
</comment>
<evidence type="ECO:0000313" key="2">
    <source>
        <dbReference type="Proteomes" id="UP001231649"/>
    </source>
</evidence>
<evidence type="ECO:0000313" key="1">
    <source>
        <dbReference type="EMBL" id="KAJ8734435.1"/>
    </source>
</evidence>